<dbReference type="InterPro" id="IPR039297">
    <property type="entry name" value="COX7a"/>
</dbReference>
<dbReference type="GO" id="GO:0006123">
    <property type="term" value="P:mitochondrial electron transport, cytochrome c to oxygen"/>
    <property type="evidence" value="ECO:0007669"/>
    <property type="project" value="InterPro"/>
</dbReference>
<evidence type="ECO:0000256" key="4">
    <source>
        <dbReference type="ARBA" id="ARBA00023128"/>
    </source>
</evidence>
<gene>
    <name evidence="8" type="primary">LOC100902545</name>
</gene>
<keyword evidence="6" id="KW-1133">Transmembrane helix</keyword>
<dbReference type="Pfam" id="PF02238">
    <property type="entry name" value="COX7a"/>
    <property type="match status" value="1"/>
</dbReference>
<reference evidence="8" key="1">
    <citation type="submission" date="2025-08" db="UniProtKB">
        <authorList>
            <consortium name="RefSeq"/>
        </authorList>
    </citation>
    <scope>IDENTIFICATION</scope>
</reference>
<name>A0AAJ7P9E4_9ACAR</name>
<evidence type="ECO:0000256" key="3">
    <source>
        <dbReference type="ARBA" id="ARBA00022792"/>
    </source>
</evidence>
<keyword evidence="7" id="KW-1185">Reference proteome</keyword>
<evidence type="ECO:0000256" key="2">
    <source>
        <dbReference type="ARBA" id="ARBA00009331"/>
    </source>
</evidence>
<dbReference type="GO" id="GO:0005743">
    <property type="term" value="C:mitochondrial inner membrane"/>
    <property type="evidence" value="ECO:0007669"/>
    <property type="project" value="UniProtKB-SubCell"/>
</dbReference>
<accession>A0AAJ7P9E4</accession>
<dbReference type="GeneID" id="100902545"/>
<dbReference type="SUPFAM" id="SSF81419">
    <property type="entry name" value="Mitochondrial cytochrome c oxidase subunit VIIa"/>
    <property type="match status" value="1"/>
</dbReference>
<dbReference type="Proteomes" id="UP000694867">
    <property type="component" value="Unplaced"/>
</dbReference>
<comment type="subcellular location">
    <subcellularLocation>
        <location evidence="1">Mitochondrion inner membrane</location>
    </subcellularLocation>
</comment>
<dbReference type="Gene3D" id="4.10.91.10">
    <property type="entry name" value="Cytochrome c oxidase, subunit VIIa"/>
    <property type="match status" value="1"/>
</dbReference>
<dbReference type="GO" id="GO:0045277">
    <property type="term" value="C:respiratory chain complex IV"/>
    <property type="evidence" value="ECO:0007669"/>
    <property type="project" value="InterPro"/>
</dbReference>
<evidence type="ECO:0000256" key="6">
    <source>
        <dbReference type="SAM" id="Phobius"/>
    </source>
</evidence>
<evidence type="ECO:0000256" key="1">
    <source>
        <dbReference type="ARBA" id="ARBA00004273"/>
    </source>
</evidence>
<dbReference type="RefSeq" id="XP_018494423.1">
    <property type="nucleotide sequence ID" value="XM_018638907.1"/>
</dbReference>
<dbReference type="KEGG" id="goe:100902545"/>
<proteinExistence type="inferred from homology"/>
<keyword evidence="5 6" id="KW-0472">Membrane</keyword>
<organism evidence="7 8">
    <name type="scientific">Galendromus occidentalis</name>
    <name type="common">western predatory mite</name>
    <dbReference type="NCBI Taxonomy" id="34638"/>
    <lineage>
        <taxon>Eukaryota</taxon>
        <taxon>Metazoa</taxon>
        <taxon>Ecdysozoa</taxon>
        <taxon>Arthropoda</taxon>
        <taxon>Chelicerata</taxon>
        <taxon>Arachnida</taxon>
        <taxon>Acari</taxon>
        <taxon>Parasitiformes</taxon>
        <taxon>Mesostigmata</taxon>
        <taxon>Gamasina</taxon>
        <taxon>Phytoseioidea</taxon>
        <taxon>Phytoseiidae</taxon>
        <taxon>Typhlodrominae</taxon>
        <taxon>Galendromus</taxon>
    </lineage>
</organism>
<keyword evidence="6" id="KW-0812">Transmembrane</keyword>
<keyword evidence="3" id="KW-0999">Mitochondrion inner membrane</keyword>
<comment type="similarity">
    <text evidence="2">Belongs to the cytochrome c oxidase VIIa family.</text>
</comment>
<dbReference type="InterPro" id="IPR036539">
    <property type="entry name" value="Cyt_c_oxidase_su7a_sf"/>
</dbReference>
<keyword evidence="4" id="KW-0496">Mitochondrion</keyword>
<sequence length="82" mass="9567">MNAARRLLRLRAPAVPKPASRQYVSLERIKQLQAEFQKDDGLPIHLKRGKRDLYMWRFIFGATMIATANSVRNLYLLVNKKI</sequence>
<evidence type="ECO:0000313" key="7">
    <source>
        <dbReference type="Proteomes" id="UP000694867"/>
    </source>
</evidence>
<dbReference type="AlphaFoldDB" id="A0AAJ7P9E4"/>
<feature type="transmembrane region" description="Helical" evidence="6">
    <location>
        <begin position="54"/>
        <end position="75"/>
    </location>
</feature>
<evidence type="ECO:0000256" key="5">
    <source>
        <dbReference type="ARBA" id="ARBA00023136"/>
    </source>
</evidence>
<protein>
    <submittedName>
        <fullName evidence="8">Cytochrome c oxidase subunit 7A-related protein, mitochondrial</fullName>
    </submittedName>
</protein>
<evidence type="ECO:0000313" key="8">
    <source>
        <dbReference type="RefSeq" id="XP_018494423.1"/>
    </source>
</evidence>